<feature type="transmembrane region" description="Helical" evidence="1">
    <location>
        <begin position="48"/>
        <end position="66"/>
    </location>
</feature>
<gene>
    <name evidence="2" type="ORF">LCGC14_0484010</name>
</gene>
<comment type="caution">
    <text evidence="2">The sequence shown here is derived from an EMBL/GenBank/DDBJ whole genome shotgun (WGS) entry which is preliminary data.</text>
</comment>
<accession>A0A0F9S8I6</accession>
<dbReference type="EMBL" id="LAZR01000531">
    <property type="protein sequence ID" value="KKN65225.1"/>
    <property type="molecule type" value="Genomic_DNA"/>
</dbReference>
<sequence>MRYSRKRSRPHTFLDKMGRPLKGEQYYKLKAKNLEEELELTENKLYRLRMFCMIVTMISLGYFIWIEVTAV</sequence>
<proteinExistence type="predicted"/>
<protein>
    <submittedName>
        <fullName evidence="2">Uncharacterized protein</fullName>
    </submittedName>
</protein>
<reference evidence="2" key="1">
    <citation type="journal article" date="2015" name="Nature">
        <title>Complex archaea that bridge the gap between prokaryotes and eukaryotes.</title>
        <authorList>
            <person name="Spang A."/>
            <person name="Saw J.H."/>
            <person name="Jorgensen S.L."/>
            <person name="Zaremba-Niedzwiedzka K."/>
            <person name="Martijn J."/>
            <person name="Lind A.E."/>
            <person name="van Eijk R."/>
            <person name="Schleper C."/>
            <person name="Guy L."/>
            <person name="Ettema T.J."/>
        </authorList>
    </citation>
    <scope>NUCLEOTIDE SEQUENCE</scope>
</reference>
<name>A0A0F9S8I6_9ZZZZ</name>
<evidence type="ECO:0000256" key="1">
    <source>
        <dbReference type="SAM" id="Phobius"/>
    </source>
</evidence>
<keyword evidence="1" id="KW-0812">Transmembrane</keyword>
<keyword evidence="1" id="KW-1133">Transmembrane helix</keyword>
<evidence type="ECO:0000313" key="2">
    <source>
        <dbReference type="EMBL" id="KKN65225.1"/>
    </source>
</evidence>
<dbReference type="AlphaFoldDB" id="A0A0F9S8I6"/>
<organism evidence="2">
    <name type="scientific">marine sediment metagenome</name>
    <dbReference type="NCBI Taxonomy" id="412755"/>
    <lineage>
        <taxon>unclassified sequences</taxon>
        <taxon>metagenomes</taxon>
        <taxon>ecological metagenomes</taxon>
    </lineage>
</organism>
<keyword evidence="1" id="KW-0472">Membrane</keyword>